<proteinExistence type="predicted"/>
<sequence length="168" mass="18601">MREVATRSGQPIRAVQRELARLEATGLLSHTMDGNRKYCQINKNCPIFPELKTIFLKTFALGDTLRQHLSQVEKDIIVAFIYGSYAKAQETATSDIDLFVVGDITASELSKALSPAKEVLGREINAVAMPPQELRAKVRAQNHFVLTILSEPKVFLMGNDDDLKAITG</sequence>
<dbReference type="SUPFAM" id="SSF81301">
    <property type="entry name" value="Nucleotidyltransferase"/>
    <property type="match status" value="1"/>
</dbReference>
<name>X1GCQ1_9ZZZZ</name>
<accession>X1GCQ1</accession>
<comment type="caution">
    <text evidence="2">The sequence shown here is derived from an EMBL/GenBank/DDBJ whole genome shotgun (WGS) entry which is preliminary data.</text>
</comment>
<dbReference type="Pfam" id="PF18765">
    <property type="entry name" value="Polbeta"/>
    <property type="match status" value="1"/>
</dbReference>
<dbReference type="InterPro" id="IPR041633">
    <property type="entry name" value="Polbeta"/>
</dbReference>
<dbReference type="CDD" id="cd05403">
    <property type="entry name" value="NT_KNTase_like"/>
    <property type="match status" value="1"/>
</dbReference>
<dbReference type="AlphaFoldDB" id="X1GCQ1"/>
<reference evidence="2" key="1">
    <citation type="journal article" date="2014" name="Front. Microbiol.">
        <title>High frequency of phylogenetically diverse reductive dehalogenase-homologous genes in deep subseafloor sedimentary metagenomes.</title>
        <authorList>
            <person name="Kawai M."/>
            <person name="Futagami T."/>
            <person name="Toyoda A."/>
            <person name="Takaki Y."/>
            <person name="Nishi S."/>
            <person name="Hori S."/>
            <person name="Arai W."/>
            <person name="Tsubouchi T."/>
            <person name="Morono Y."/>
            <person name="Uchiyama I."/>
            <person name="Ito T."/>
            <person name="Fujiyama A."/>
            <person name="Inagaki F."/>
            <person name="Takami H."/>
        </authorList>
    </citation>
    <scope>NUCLEOTIDE SEQUENCE</scope>
    <source>
        <strain evidence="2">Expedition CK06-06</strain>
    </source>
</reference>
<protein>
    <recommendedName>
        <fullName evidence="1">Polymerase beta nucleotidyltransferase domain-containing protein</fullName>
    </recommendedName>
</protein>
<dbReference type="Gene3D" id="3.30.460.10">
    <property type="entry name" value="Beta Polymerase, domain 2"/>
    <property type="match status" value="1"/>
</dbReference>
<evidence type="ECO:0000259" key="1">
    <source>
        <dbReference type="Pfam" id="PF18765"/>
    </source>
</evidence>
<gene>
    <name evidence="2" type="ORF">S03H2_18961</name>
</gene>
<organism evidence="2">
    <name type="scientific">marine sediment metagenome</name>
    <dbReference type="NCBI Taxonomy" id="412755"/>
    <lineage>
        <taxon>unclassified sequences</taxon>
        <taxon>metagenomes</taxon>
        <taxon>ecological metagenomes</taxon>
    </lineage>
</organism>
<evidence type="ECO:0000313" key="2">
    <source>
        <dbReference type="EMBL" id="GAH42585.1"/>
    </source>
</evidence>
<dbReference type="EMBL" id="BARU01009866">
    <property type="protein sequence ID" value="GAH42585.1"/>
    <property type="molecule type" value="Genomic_DNA"/>
</dbReference>
<feature type="domain" description="Polymerase beta nucleotidyltransferase" evidence="1">
    <location>
        <begin position="71"/>
        <end position="128"/>
    </location>
</feature>
<dbReference type="InterPro" id="IPR043519">
    <property type="entry name" value="NT_sf"/>
</dbReference>